<sequence length="175" mass="18536">MPNPSPTSAPDSVPNSAPAIGFDAHDHSHCIADAMQAAEDLCAAQKLQFTPVRRRVLEILLERHRAMGAYEILEILAAEGMGSQPPVVYRALDFLTGHGLAHRIERMNAYAACTHPGADHVPAFLICRACKSVAEAETGLDNGRLGDAARATGFTIEKVVVEAEGLCPGCADHAA</sequence>
<organism evidence="9 10">
    <name type="scientific">Antarcticimicrobium luteum</name>
    <dbReference type="NCBI Taxonomy" id="2547397"/>
    <lineage>
        <taxon>Bacteria</taxon>
        <taxon>Pseudomonadati</taxon>
        <taxon>Pseudomonadota</taxon>
        <taxon>Alphaproteobacteria</taxon>
        <taxon>Rhodobacterales</taxon>
        <taxon>Paracoccaceae</taxon>
        <taxon>Antarcticimicrobium</taxon>
    </lineage>
</organism>
<keyword evidence="7" id="KW-0479">Metal-binding</keyword>
<evidence type="ECO:0000313" key="9">
    <source>
        <dbReference type="EMBL" id="TDK42425.1"/>
    </source>
</evidence>
<gene>
    <name evidence="9" type="ORF">E1832_18750</name>
</gene>
<dbReference type="GO" id="GO:0003700">
    <property type="term" value="F:DNA-binding transcription factor activity"/>
    <property type="evidence" value="ECO:0007669"/>
    <property type="project" value="InterPro"/>
</dbReference>
<name>A0A4R5UTR0_9RHOB</name>
<dbReference type="Gene3D" id="1.10.10.10">
    <property type="entry name" value="Winged helix-like DNA-binding domain superfamily/Winged helix DNA-binding domain"/>
    <property type="match status" value="1"/>
</dbReference>
<evidence type="ECO:0000256" key="1">
    <source>
        <dbReference type="ARBA" id="ARBA00007957"/>
    </source>
</evidence>
<comment type="caution">
    <text evidence="9">The sequence shown here is derived from an EMBL/GenBank/DDBJ whole genome shotgun (WGS) entry which is preliminary data.</text>
</comment>
<evidence type="ECO:0000256" key="2">
    <source>
        <dbReference type="ARBA" id="ARBA00022491"/>
    </source>
</evidence>
<dbReference type="GO" id="GO:1900376">
    <property type="term" value="P:regulation of secondary metabolite biosynthetic process"/>
    <property type="evidence" value="ECO:0007669"/>
    <property type="project" value="TreeGrafter"/>
</dbReference>
<dbReference type="Proteomes" id="UP000295301">
    <property type="component" value="Unassembled WGS sequence"/>
</dbReference>
<keyword evidence="5" id="KW-0238">DNA-binding</keyword>
<dbReference type="Gene3D" id="3.30.1490.190">
    <property type="match status" value="1"/>
</dbReference>
<evidence type="ECO:0000256" key="3">
    <source>
        <dbReference type="ARBA" id="ARBA00022833"/>
    </source>
</evidence>
<dbReference type="Pfam" id="PF01475">
    <property type="entry name" value="FUR"/>
    <property type="match status" value="1"/>
</dbReference>
<dbReference type="GO" id="GO:0005829">
    <property type="term" value="C:cytosol"/>
    <property type="evidence" value="ECO:0007669"/>
    <property type="project" value="TreeGrafter"/>
</dbReference>
<feature type="binding site" evidence="8">
    <location>
        <position position="119"/>
    </location>
    <ligand>
        <name>Fe cation</name>
        <dbReference type="ChEBI" id="CHEBI:24875"/>
    </ligand>
</feature>
<feature type="binding site" evidence="7">
    <location>
        <position position="170"/>
    </location>
    <ligand>
        <name>Zn(2+)</name>
        <dbReference type="ChEBI" id="CHEBI:29105"/>
    </ligand>
</feature>
<proteinExistence type="inferred from homology"/>
<keyword evidence="8" id="KW-0408">Iron</keyword>
<dbReference type="EMBL" id="SMUV01000073">
    <property type="protein sequence ID" value="TDK42425.1"/>
    <property type="molecule type" value="Genomic_DNA"/>
</dbReference>
<evidence type="ECO:0000313" key="10">
    <source>
        <dbReference type="Proteomes" id="UP000295301"/>
    </source>
</evidence>
<comment type="cofactor">
    <cofactor evidence="7">
        <name>Zn(2+)</name>
        <dbReference type="ChEBI" id="CHEBI:29105"/>
    </cofactor>
    <text evidence="7">Binds 1 zinc ion per subunit.</text>
</comment>
<dbReference type="InterPro" id="IPR043135">
    <property type="entry name" value="Fur_C"/>
</dbReference>
<dbReference type="AlphaFoldDB" id="A0A4R5UTR0"/>
<dbReference type="PANTHER" id="PTHR33202">
    <property type="entry name" value="ZINC UPTAKE REGULATION PROTEIN"/>
    <property type="match status" value="1"/>
</dbReference>
<keyword evidence="3 7" id="KW-0862">Zinc</keyword>
<evidence type="ECO:0000256" key="8">
    <source>
        <dbReference type="PIRSR" id="PIRSR602481-2"/>
    </source>
</evidence>
<keyword evidence="6" id="KW-0804">Transcription</keyword>
<evidence type="ECO:0000256" key="6">
    <source>
        <dbReference type="ARBA" id="ARBA00023163"/>
    </source>
</evidence>
<dbReference type="PANTHER" id="PTHR33202:SF6">
    <property type="entry name" value="ZINC UPTAKE REGULATION PROTEIN"/>
    <property type="match status" value="1"/>
</dbReference>
<protein>
    <submittedName>
        <fullName evidence="9">Transcriptional repressor</fullName>
    </submittedName>
</protein>
<dbReference type="GO" id="GO:0000976">
    <property type="term" value="F:transcription cis-regulatory region binding"/>
    <property type="evidence" value="ECO:0007669"/>
    <property type="project" value="TreeGrafter"/>
</dbReference>
<accession>A0A4R5UTR0</accession>
<dbReference type="GO" id="GO:0045892">
    <property type="term" value="P:negative regulation of DNA-templated transcription"/>
    <property type="evidence" value="ECO:0007669"/>
    <property type="project" value="TreeGrafter"/>
</dbReference>
<reference evidence="9 10" key="1">
    <citation type="submission" date="2019-03" db="EMBL/GenBank/DDBJ databases">
        <title>Ruegeria lutea sp. nov., a novel strain, isolated from marine sediment, the Masan Bay, South Korea.</title>
        <authorList>
            <person name="Kim J."/>
            <person name="Kim D.-Y."/>
            <person name="Lee S.-S."/>
        </authorList>
    </citation>
    <scope>NUCLEOTIDE SEQUENCE [LARGE SCALE GENOMIC DNA]</scope>
    <source>
        <strain evidence="9 10">318-1</strain>
    </source>
</reference>
<keyword evidence="2" id="KW-0678">Repressor</keyword>
<dbReference type="InterPro" id="IPR036388">
    <property type="entry name" value="WH-like_DNA-bd_sf"/>
</dbReference>
<keyword evidence="4" id="KW-0805">Transcription regulation</keyword>
<feature type="binding site" evidence="7">
    <location>
        <position position="127"/>
    </location>
    <ligand>
        <name>Zn(2+)</name>
        <dbReference type="ChEBI" id="CHEBI:29105"/>
    </ligand>
</feature>
<dbReference type="OrthoDB" id="9801127at2"/>
<comment type="cofactor">
    <cofactor evidence="8">
        <name>Mn(2+)</name>
        <dbReference type="ChEBI" id="CHEBI:29035"/>
    </cofactor>
    <cofactor evidence="8">
        <name>Fe(2+)</name>
        <dbReference type="ChEBI" id="CHEBI:29033"/>
    </cofactor>
    <text evidence="8">Binds 1 Mn(2+) or Fe(2+) ion per subunit.</text>
</comment>
<dbReference type="RefSeq" id="WP_133361552.1">
    <property type="nucleotide sequence ID" value="NZ_SMUV01000073.1"/>
</dbReference>
<dbReference type="InterPro" id="IPR036390">
    <property type="entry name" value="WH_DNA-bd_sf"/>
</dbReference>
<evidence type="ECO:0000256" key="7">
    <source>
        <dbReference type="PIRSR" id="PIRSR602481-1"/>
    </source>
</evidence>
<feature type="binding site" evidence="7">
    <location>
        <position position="167"/>
    </location>
    <ligand>
        <name>Zn(2+)</name>
        <dbReference type="ChEBI" id="CHEBI:29105"/>
    </ligand>
</feature>
<dbReference type="InterPro" id="IPR002481">
    <property type="entry name" value="FUR"/>
</dbReference>
<feature type="binding site" evidence="7">
    <location>
        <position position="130"/>
    </location>
    <ligand>
        <name>Zn(2+)</name>
        <dbReference type="ChEBI" id="CHEBI:29105"/>
    </ligand>
</feature>
<dbReference type="GO" id="GO:0008270">
    <property type="term" value="F:zinc ion binding"/>
    <property type="evidence" value="ECO:0007669"/>
    <property type="project" value="TreeGrafter"/>
</dbReference>
<keyword evidence="10" id="KW-1185">Reference proteome</keyword>
<comment type="similarity">
    <text evidence="1">Belongs to the Fur family.</text>
</comment>
<evidence type="ECO:0000256" key="5">
    <source>
        <dbReference type="ARBA" id="ARBA00023125"/>
    </source>
</evidence>
<evidence type="ECO:0000256" key="4">
    <source>
        <dbReference type="ARBA" id="ARBA00023015"/>
    </source>
</evidence>
<dbReference type="SUPFAM" id="SSF46785">
    <property type="entry name" value="Winged helix' DNA-binding domain"/>
    <property type="match status" value="1"/>
</dbReference>